<dbReference type="InterPro" id="IPR009653">
    <property type="entry name" value="Ksh1"/>
</dbReference>
<organism evidence="10 11">
    <name type="scientific">Pseudo-nitzschia multistriata</name>
    <dbReference type="NCBI Taxonomy" id="183589"/>
    <lineage>
        <taxon>Eukaryota</taxon>
        <taxon>Sar</taxon>
        <taxon>Stramenopiles</taxon>
        <taxon>Ochrophyta</taxon>
        <taxon>Bacillariophyta</taxon>
        <taxon>Bacillariophyceae</taxon>
        <taxon>Bacillariophycidae</taxon>
        <taxon>Bacillariales</taxon>
        <taxon>Bacillariaceae</taxon>
        <taxon>Pseudo-nitzschia</taxon>
    </lineage>
</organism>
<keyword evidence="5" id="KW-0732">Signal</keyword>
<evidence type="ECO:0000256" key="6">
    <source>
        <dbReference type="ARBA" id="ARBA00022989"/>
    </source>
</evidence>
<evidence type="ECO:0000256" key="1">
    <source>
        <dbReference type="ARBA" id="ARBA00002154"/>
    </source>
</evidence>
<sequence length="83" mass="9280">MSAIFDFSSVLMIILLTICTTTYLRELRPGIFDGNKPRDPAKPIHSDRTGFGGFCWKMSRIGERLSPFVGASCIVMAFHVLLK</sequence>
<comment type="similarity">
    <text evidence="3 9">Belongs to the KISH family.</text>
</comment>
<evidence type="ECO:0000313" key="11">
    <source>
        <dbReference type="Proteomes" id="UP000291116"/>
    </source>
</evidence>
<evidence type="ECO:0000256" key="5">
    <source>
        <dbReference type="ARBA" id="ARBA00022729"/>
    </source>
</evidence>
<keyword evidence="11" id="KW-1185">Reference proteome</keyword>
<keyword evidence="4 9" id="KW-0812">Transmembrane</keyword>
<evidence type="ECO:0000256" key="9">
    <source>
        <dbReference type="RuleBase" id="RU910717"/>
    </source>
</evidence>
<feature type="transmembrane region" description="Helical" evidence="9">
    <location>
        <begin position="65"/>
        <end position="82"/>
    </location>
</feature>
<dbReference type="InterPro" id="IPR051523">
    <property type="entry name" value="KISH_domain"/>
</dbReference>
<dbReference type="AlphaFoldDB" id="A0A448YZE3"/>
<accession>A0A448YZE3</accession>
<protein>
    <recommendedName>
        <fullName evidence="9">Protein kish</fullName>
    </recommendedName>
</protein>
<keyword evidence="6 9" id="KW-1133">Transmembrane helix</keyword>
<keyword evidence="8 9" id="KW-0472">Membrane</keyword>
<evidence type="ECO:0000256" key="7">
    <source>
        <dbReference type="ARBA" id="ARBA00023034"/>
    </source>
</evidence>
<dbReference type="Proteomes" id="UP000291116">
    <property type="component" value="Unassembled WGS sequence"/>
</dbReference>
<comment type="caution">
    <text evidence="9">Lacks conserved residue(s) required for the propagation of feature annotation.</text>
</comment>
<dbReference type="OrthoDB" id="10034655at2759"/>
<comment type="function">
    <text evidence="1 9">Involved in the early part of the secretory pathway.</text>
</comment>
<evidence type="ECO:0000256" key="4">
    <source>
        <dbReference type="ARBA" id="ARBA00022692"/>
    </source>
</evidence>
<dbReference type="GO" id="GO:0000139">
    <property type="term" value="C:Golgi membrane"/>
    <property type="evidence" value="ECO:0007669"/>
    <property type="project" value="UniProtKB-SubCell"/>
</dbReference>
<evidence type="ECO:0000256" key="3">
    <source>
        <dbReference type="ARBA" id="ARBA00008961"/>
    </source>
</evidence>
<name>A0A448YZE3_9STRA</name>
<feature type="transmembrane region" description="Helical" evidence="9">
    <location>
        <begin position="6"/>
        <end position="24"/>
    </location>
</feature>
<dbReference type="EMBL" id="CAACVS010000049">
    <property type="protein sequence ID" value="VEU35152.1"/>
    <property type="molecule type" value="Genomic_DNA"/>
</dbReference>
<gene>
    <name evidence="10" type="ORF">PSNMU_V1.4_AUG-EV-PASAV3_0018000</name>
</gene>
<keyword evidence="7" id="KW-0333">Golgi apparatus</keyword>
<dbReference type="PANTHER" id="PTHR13229">
    <property type="entry name" value="PROTEIN KISH-A"/>
    <property type="match status" value="1"/>
</dbReference>
<comment type="subcellular location">
    <subcellularLocation>
        <location evidence="2">Golgi apparatus membrane</location>
        <topology evidence="2">Single-pass type I membrane protein</topology>
    </subcellularLocation>
</comment>
<proteinExistence type="inferred from homology"/>
<evidence type="ECO:0000256" key="2">
    <source>
        <dbReference type="ARBA" id="ARBA00004614"/>
    </source>
</evidence>
<evidence type="ECO:0000256" key="8">
    <source>
        <dbReference type="ARBA" id="ARBA00023136"/>
    </source>
</evidence>
<evidence type="ECO:0000313" key="10">
    <source>
        <dbReference type="EMBL" id="VEU35152.1"/>
    </source>
</evidence>
<dbReference type="Pfam" id="PF06842">
    <property type="entry name" value="DUF1242"/>
    <property type="match status" value="1"/>
</dbReference>
<reference evidence="10 11" key="1">
    <citation type="submission" date="2019-01" db="EMBL/GenBank/DDBJ databases">
        <authorList>
            <person name="Ferrante I. M."/>
        </authorList>
    </citation>
    <scope>NUCLEOTIDE SEQUENCE [LARGE SCALE GENOMIC DNA]</scope>
    <source>
        <strain evidence="10 11">B856</strain>
    </source>
</reference>